<comment type="similarity">
    <text evidence="2">Belongs to the glycosyl hydrolase 51 family.</text>
</comment>
<dbReference type="PANTHER" id="PTHR43576:SF2">
    <property type="entry name" value="INTRACELLULAR EXO-ALPHA-L-ARABINOFURANOSIDASE 2"/>
    <property type="match status" value="1"/>
</dbReference>
<evidence type="ECO:0000259" key="9">
    <source>
        <dbReference type="SMART" id="SM00813"/>
    </source>
</evidence>
<evidence type="ECO:0000256" key="4">
    <source>
        <dbReference type="ARBA" id="ARBA00012670"/>
    </source>
</evidence>
<name>A0A846MU76_9PROT</name>
<dbReference type="InterPro" id="IPR006311">
    <property type="entry name" value="TAT_signal"/>
</dbReference>
<dbReference type="InterPro" id="IPR055235">
    <property type="entry name" value="ASD1_cat"/>
</dbReference>
<keyword evidence="6" id="KW-0119">Carbohydrate metabolism</keyword>
<dbReference type="Proteomes" id="UP000570514">
    <property type="component" value="Unassembled WGS sequence"/>
</dbReference>
<evidence type="ECO:0000256" key="3">
    <source>
        <dbReference type="ARBA" id="ARBA00011165"/>
    </source>
</evidence>
<proteinExistence type="inferred from homology"/>
<dbReference type="InterPro" id="IPR013780">
    <property type="entry name" value="Glyco_hydro_b"/>
</dbReference>
<accession>A0A846MU76</accession>
<dbReference type="PANTHER" id="PTHR43576">
    <property type="entry name" value="ALPHA-L-ARABINOFURANOSIDASE C-RELATED"/>
    <property type="match status" value="1"/>
</dbReference>
<evidence type="ECO:0000256" key="8">
    <source>
        <dbReference type="SAM" id="SignalP"/>
    </source>
</evidence>
<dbReference type="AlphaFoldDB" id="A0A846MU76"/>
<comment type="caution">
    <text evidence="10">The sequence shown here is derived from an EMBL/GenBank/DDBJ whole genome shotgun (WGS) entry which is preliminary data.</text>
</comment>
<dbReference type="GO" id="GO:0000272">
    <property type="term" value="P:polysaccharide catabolic process"/>
    <property type="evidence" value="ECO:0007669"/>
    <property type="project" value="TreeGrafter"/>
</dbReference>
<reference evidence="10 11" key="1">
    <citation type="submission" date="2020-03" db="EMBL/GenBank/DDBJ databases">
        <title>Genomic Encyclopedia of Type Strains, Phase IV (KMG-IV): sequencing the most valuable type-strain genomes for metagenomic binning, comparative biology and taxonomic classification.</title>
        <authorList>
            <person name="Goeker M."/>
        </authorList>
    </citation>
    <scope>NUCLEOTIDE SEQUENCE [LARGE SCALE GENOMIC DNA]</scope>
    <source>
        <strain evidence="10 11">DSM 19867</strain>
    </source>
</reference>
<feature type="signal peptide" evidence="8">
    <location>
        <begin position="1"/>
        <end position="29"/>
    </location>
</feature>
<feature type="chain" id="PRO_5033022102" description="non-reducing end alpha-L-arabinofuranosidase" evidence="8">
    <location>
        <begin position="30"/>
        <end position="696"/>
    </location>
</feature>
<comment type="catalytic activity">
    <reaction evidence="1">
        <text>Hydrolysis of terminal non-reducing alpha-L-arabinofuranoside residues in alpha-L-arabinosides.</text>
        <dbReference type="EC" id="3.2.1.55"/>
    </reaction>
</comment>
<dbReference type="RefSeq" id="WP_167079766.1">
    <property type="nucleotide sequence ID" value="NZ_BAAADC010000001.1"/>
</dbReference>
<dbReference type="SUPFAM" id="SSF51445">
    <property type="entry name" value="(Trans)glycosidases"/>
    <property type="match status" value="1"/>
</dbReference>
<sequence length="696" mass="76371">MHSRSGISRRGMMASTLGYSLIASLPAKAAEAALAATIQAGNTGHRISDFMFGGFLEHGGNLINFSLWSEVLDDRKFFHPVNSTPLPPMKSRRGPMVNTARKWMPVGPDEDVTMDRVAPYVGAQSPMVHLKGASPRGIAQDGLALAKKDYTGRIVIAAEGAEDITATLIWGSGRQSVKIDAGREWKTVPLSFTCKGATTNGRIEITAKGTGTFRVGAVSLMPADNINGFRADTIALMKEMDCKILRLPGGNFISAYDWKNTIGDPDKRPPIEDPVWSQQMGQVVQPNDAGVDELLQMCRLIGAEPYWCVNTGFGEPRSGAEILEYVNGAATTEWGAKRAANGHPEPWRVHYWNIGNEMYGHWQMGFMDPEQYFIKHKLFAAAMRKVDPTIFIAAPGGFVDEITTGQGIMPDSGGIKVEYGSKRDWGGGMLKNCWGTFDALQTHTYPPEDTRFDLALGKRVPVTRTLVEWARMPAQRIATMADSWEGYKERFPALKDGKVKVYFDEWAYHFQADYKGCLAIARAFHEFFRHSDFIDMAGYTMATAWLSFDRTNSVISTTGRIFQLYNRHFGRIPVAVSGNSPVPPVQYPIGGDQPKVNTGSPTHPLDVSAALMPDRKALVVAVVNATDAAHPLTLSLEGFRPAAQGRCLWLKNSGLAAQNAVGKAPEVTIAERSFDATAKSFTIVPYAIELYRFEAA</sequence>
<keyword evidence="5 10" id="KW-0378">Hydrolase</keyword>
<dbReference type="GO" id="GO:0046556">
    <property type="term" value="F:alpha-L-arabinofuranosidase activity"/>
    <property type="evidence" value="ECO:0007669"/>
    <property type="project" value="UniProtKB-EC"/>
</dbReference>
<evidence type="ECO:0000256" key="7">
    <source>
        <dbReference type="ARBA" id="ARBA00023295"/>
    </source>
</evidence>
<dbReference type="Pfam" id="PF22848">
    <property type="entry name" value="ASD1_dom"/>
    <property type="match status" value="1"/>
</dbReference>
<dbReference type="GO" id="GO:0046373">
    <property type="term" value="P:L-arabinose metabolic process"/>
    <property type="evidence" value="ECO:0007669"/>
    <property type="project" value="InterPro"/>
</dbReference>
<evidence type="ECO:0000313" key="10">
    <source>
        <dbReference type="EMBL" id="NIK86761.1"/>
    </source>
</evidence>
<keyword evidence="7 10" id="KW-0326">Glycosidase</keyword>
<dbReference type="EMBL" id="JAASRM010000001">
    <property type="protein sequence ID" value="NIK86761.1"/>
    <property type="molecule type" value="Genomic_DNA"/>
</dbReference>
<dbReference type="Gene3D" id="3.20.20.80">
    <property type="entry name" value="Glycosidases"/>
    <property type="match status" value="1"/>
</dbReference>
<evidence type="ECO:0000313" key="11">
    <source>
        <dbReference type="Proteomes" id="UP000570514"/>
    </source>
</evidence>
<dbReference type="EC" id="3.2.1.55" evidence="4"/>
<gene>
    <name evidence="10" type="ORF">FHS83_000079</name>
</gene>
<keyword evidence="8" id="KW-0732">Signal</keyword>
<dbReference type="SMART" id="SM00813">
    <property type="entry name" value="Alpha-L-AF_C"/>
    <property type="match status" value="1"/>
</dbReference>
<evidence type="ECO:0000256" key="2">
    <source>
        <dbReference type="ARBA" id="ARBA00007186"/>
    </source>
</evidence>
<organism evidence="10 11">
    <name type="scientific">Rhizomicrobium palustre</name>
    <dbReference type="NCBI Taxonomy" id="189966"/>
    <lineage>
        <taxon>Bacteria</taxon>
        <taxon>Pseudomonadati</taxon>
        <taxon>Pseudomonadota</taxon>
        <taxon>Alphaproteobacteria</taxon>
        <taxon>Micropepsales</taxon>
        <taxon>Micropepsaceae</taxon>
        <taxon>Rhizomicrobium</taxon>
    </lineage>
</organism>
<dbReference type="Gene3D" id="2.60.40.1180">
    <property type="entry name" value="Golgi alpha-mannosidase II"/>
    <property type="match status" value="1"/>
</dbReference>
<dbReference type="InterPro" id="IPR017853">
    <property type="entry name" value="GH"/>
</dbReference>
<keyword evidence="11" id="KW-1185">Reference proteome</keyword>
<dbReference type="InterPro" id="IPR010720">
    <property type="entry name" value="Alpha-L-AF_C"/>
</dbReference>
<evidence type="ECO:0000256" key="1">
    <source>
        <dbReference type="ARBA" id="ARBA00001462"/>
    </source>
</evidence>
<evidence type="ECO:0000256" key="6">
    <source>
        <dbReference type="ARBA" id="ARBA00023277"/>
    </source>
</evidence>
<dbReference type="PROSITE" id="PS51318">
    <property type="entry name" value="TAT"/>
    <property type="match status" value="1"/>
</dbReference>
<evidence type="ECO:0000256" key="5">
    <source>
        <dbReference type="ARBA" id="ARBA00022801"/>
    </source>
</evidence>
<comment type="subunit">
    <text evidence="3">Homohexamer; trimer of dimers.</text>
</comment>
<protein>
    <recommendedName>
        <fullName evidence="4">non-reducing end alpha-L-arabinofuranosidase</fullName>
        <ecNumber evidence="4">3.2.1.55</ecNumber>
    </recommendedName>
</protein>
<feature type="domain" description="Alpha-L-arabinofuranosidase C-terminal" evidence="9">
    <location>
        <begin position="504"/>
        <end position="687"/>
    </location>
</feature>